<dbReference type="InterPro" id="IPR019595">
    <property type="entry name" value="DUF2470"/>
</dbReference>
<dbReference type="PANTHER" id="PTHR37783">
    <property type="entry name" value="MEMBRANE PROTEIN, PUTATIVE (AFU_ORTHOLOGUE AFUA_1G04315)-RELATED"/>
    <property type="match status" value="1"/>
</dbReference>
<dbReference type="Gene3D" id="3.20.180.10">
    <property type="entry name" value="PNP-oxidase-like"/>
    <property type="match status" value="1"/>
</dbReference>
<dbReference type="Pfam" id="PF10615">
    <property type="entry name" value="DUF2470"/>
    <property type="match status" value="1"/>
</dbReference>
<gene>
    <name evidence="1" type="ORF">QQ91_003360</name>
</gene>
<proteinExistence type="predicted"/>
<name>A0A0C1YCG3_9CYAN</name>
<dbReference type="AlphaFoldDB" id="A0A0C1YCG3"/>
<protein>
    <submittedName>
        <fullName evidence="1">DUF2470 domain-containing protein</fullName>
    </submittedName>
</protein>
<comment type="caution">
    <text evidence="1">The sequence shown here is derived from an EMBL/GenBank/DDBJ whole genome shotgun (WGS) entry which is preliminary data.</text>
</comment>
<dbReference type="InterPro" id="IPR037119">
    <property type="entry name" value="Haem_oxidase_HugZ-like_sf"/>
</dbReference>
<dbReference type="EMBL" id="JTHE02000003">
    <property type="protein sequence ID" value="NEV66150.1"/>
    <property type="molecule type" value="Genomic_DNA"/>
</dbReference>
<dbReference type="PANTHER" id="PTHR37783:SF1">
    <property type="entry name" value="MEMBRANE PROTEIN, PUTATIVE (AFU_ORTHOLOGUE AFUA_1G04315)-RELATED"/>
    <property type="match status" value="1"/>
</dbReference>
<evidence type="ECO:0000313" key="1">
    <source>
        <dbReference type="EMBL" id="NEV66150.1"/>
    </source>
</evidence>
<organism evidence="1">
    <name type="scientific">Lyngbya confervoides BDU141951</name>
    <dbReference type="NCBI Taxonomy" id="1574623"/>
    <lineage>
        <taxon>Bacteria</taxon>
        <taxon>Bacillati</taxon>
        <taxon>Cyanobacteriota</taxon>
        <taxon>Cyanophyceae</taxon>
        <taxon>Oscillatoriophycideae</taxon>
        <taxon>Oscillatoriales</taxon>
        <taxon>Microcoleaceae</taxon>
        <taxon>Lyngbya</taxon>
    </lineage>
</organism>
<reference evidence="1" key="2">
    <citation type="journal article" date="2015" name="Genome Announc.">
        <title>Draft Genome Sequence of Filamentous Marine Cyanobacterium Lyngbya confervoides Strain BDU141951.</title>
        <authorList>
            <person name="Chandrababunaidu M.M."/>
            <person name="Sen D."/>
            <person name="Tripathy S."/>
        </authorList>
    </citation>
    <scope>NUCLEOTIDE SEQUENCE</scope>
    <source>
        <strain evidence="1">BDU141951</strain>
    </source>
</reference>
<accession>A0A0C1YCG3</accession>
<sequence>MSEPITAAVSDRICKHMNKDHADAVLMYAQVYGKAESAIAATMESIDAEGMNLTADVDGAATPLRIPFDHKLESAKEAHHVLVEMLKQPGEAAQG</sequence>
<reference evidence="1" key="3">
    <citation type="submission" date="2020-02" db="EMBL/GenBank/DDBJ databases">
        <authorList>
            <person name="Sarangi A.N."/>
            <person name="Ghosh S."/>
            <person name="Mukherjee M."/>
            <person name="Tripathy S."/>
        </authorList>
    </citation>
    <scope>NUCLEOTIDE SEQUENCE</scope>
    <source>
        <strain evidence="1">BDU141951</strain>
    </source>
</reference>
<dbReference type="SUPFAM" id="SSF50475">
    <property type="entry name" value="FMN-binding split barrel"/>
    <property type="match status" value="1"/>
</dbReference>
<reference evidence="1" key="1">
    <citation type="submission" date="2014-11" db="EMBL/GenBank/DDBJ databases">
        <authorList>
            <person name="Malar M.C."/>
            <person name="Sen D."/>
            <person name="Tripathy S."/>
        </authorList>
    </citation>
    <scope>NUCLEOTIDE SEQUENCE</scope>
    <source>
        <strain evidence="1">BDU141951</strain>
    </source>
</reference>